<evidence type="ECO:0000256" key="3">
    <source>
        <dbReference type="ARBA" id="ARBA00022759"/>
    </source>
</evidence>
<dbReference type="CDD" id="cd18691">
    <property type="entry name" value="PIN_VapC-like"/>
    <property type="match status" value="1"/>
</dbReference>
<proteinExistence type="predicted"/>
<evidence type="ECO:0000256" key="4">
    <source>
        <dbReference type="ARBA" id="ARBA00022801"/>
    </source>
</evidence>
<accession>A0A0G0DAN1</accession>
<dbReference type="AlphaFoldDB" id="A0A0G0DAN1"/>
<dbReference type="InterPro" id="IPR014856">
    <property type="entry name" value="RNA_free_RNase_P"/>
</dbReference>
<dbReference type="STRING" id="1618477.UR54_C0012G0005"/>
<name>A0A0G0DAN1_9BACT</name>
<dbReference type="PANTHER" id="PTHR41173">
    <property type="entry name" value="UPF0278 PROTEIN TK1425"/>
    <property type="match status" value="1"/>
</dbReference>
<gene>
    <name evidence="5" type="ORF">UR54_C0012G0005</name>
</gene>
<dbReference type="PANTHER" id="PTHR41173:SF1">
    <property type="entry name" value="RNA-FREE RIBONUCLEASE P"/>
    <property type="match status" value="1"/>
</dbReference>
<reference evidence="5 6" key="1">
    <citation type="journal article" date="2015" name="Nature">
        <title>rRNA introns, odd ribosomes, and small enigmatic genomes across a large radiation of phyla.</title>
        <authorList>
            <person name="Brown C.T."/>
            <person name="Hug L.A."/>
            <person name="Thomas B.C."/>
            <person name="Sharon I."/>
            <person name="Castelle C.J."/>
            <person name="Singh A."/>
            <person name="Wilkins M.J."/>
            <person name="Williams K.H."/>
            <person name="Banfield J.F."/>
        </authorList>
    </citation>
    <scope>NUCLEOTIDE SEQUENCE [LARGE SCALE GENOMIC DNA]</scope>
</reference>
<dbReference type="GO" id="GO:0004519">
    <property type="term" value="F:endonuclease activity"/>
    <property type="evidence" value="ECO:0007669"/>
    <property type="project" value="UniProtKB-KW"/>
</dbReference>
<organism evidence="5 6">
    <name type="scientific">Candidatus Roizmanbacteria bacterium GW2011_GWA2_34_18</name>
    <dbReference type="NCBI Taxonomy" id="1618477"/>
    <lineage>
        <taxon>Bacteria</taxon>
        <taxon>Candidatus Roizmaniibacteriota</taxon>
    </lineage>
</organism>
<dbReference type="EMBL" id="LBPP01000012">
    <property type="protein sequence ID" value="KKP60455.1"/>
    <property type="molecule type" value="Genomic_DNA"/>
</dbReference>
<dbReference type="GO" id="GO:0016787">
    <property type="term" value="F:hydrolase activity"/>
    <property type="evidence" value="ECO:0007669"/>
    <property type="project" value="UniProtKB-KW"/>
</dbReference>
<comment type="caution">
    <text evidence="5">The sequence shown here is derived from an EMBL/GenBank/DDBJ whole genome shotgun (WGS) entry which is preliminary data.</text>
</comment>
<dbReference type="GO" id="GO:0008033">
    <property type="term" value="P:tRNA processing"/>
    <property type="evidence" value="ECO:0007669"/>
    <property type="project" value="UniProtKB-KW"/>
</dbReference>
<evidence type="ECO:0000256" key="1">
    <source>
        <dbReference type="ARBA" id="ARBA00022694"/>
    </source>
</evidence>
<sequence>MENFILDTNLFFNIGAGLEMGRTTEAIVGKLTEVIKKFKKNHRASFYMPPRIVDEFLSFFEDKNQEFIKNFLSVINIKSPSPSTINFSSQIFYRLVEDIRNRSYRGLNIAEEEIIRAGEVMVGKKAESKKEFQIAIGKFIKNFRDRYRNATRTGFLDSVADLDLIVLSKEIDGFLVTSDDGVLTWGRIFGIREMPASVFQKRLEDLLL</sequence>
<protein>
    <recommendedName>
        <fullName evidence="7">RNA ligase partner protein</fullName>
    </recommendedName>
</protein>
<evidence type="ECO:0000313" key="6">
    <source>
        <dbReference type="Proteomes" id="UP000034688"/>
    </source>
</evidence>
<evidence type="ECO:0000313" key="5">
    <source>
        <dbReference type="EMBL" id="KKP60455.1"/>
    </source>
</evidence>
<keyword evidence="3" id="KW-0255">Endonuclease</keyword>
<evidence type="ECO:0000256" key="2">
    <source>
        <dbReference type="ARBA" id="ARBA00022722"/>
    </source>
</evidence>
<keyword evidence="1" id="KW-0819">tRNA processing</keyword>
<keyword evidence="2" id="KW-0540">Nuclease</keyword>
<dbReference type="Pfam" id="PF08745">
    <property type="entry name" value="PIN_5"/>
    <property type="match status" value="1"/>
</dbReference>
<dbReference type="Proteomes" id="UP000034688">
    <property type="component" value="Unassembled WGS sequence"/>
</dbReference>
<dbReference type="NCBIfam" id="TIGR03875">
    <property type="entry name" value="RNA_lig_partner"/>
    <property type="match status" value="1"/>
</dbReference>
<keyword evidence="4" id="KW-0378">Hydrolase</keyword>
<evidence type="ECO:0008006" key="7">
    <source>
        <dbReference type="Google" id="ProtNLM"/>
    </source>
</evidence>